<proteinExistence type="predicted"/>
<dbReference type="InterPro" id="IPR025948">
    <property type="entry name" value="HTH-like_dom"/>
</dbReference>
<feature type="domain" description="HTH-like" evidence="1">
    <location>
        <begin position="31"/>
        <end position="68"/>
    </location>
</feature>
<sequence>MRGGLVVLVGGRGRQVVGSWIGWWRGSLLVSNQAYGAGRITVALRRSGARVGVKAVAASMRRQGLSAASPSALPA</sequence>
<dbReference type="Proteomes" id="UP000234778">
    <property type="component" value="Unassembled WGS sequence"/>
</dbReference>
<dbReference type="EMBL" id="PKHA01000002">
    <property type="protein sequence ID" value="PKY99134.1"/>
    <property type="molecule type" value="Genomic_DNA"/>
</dbReference>
<gene>
    <name evidence="2" type="ORF">CYJ26_03080</name>
</gene>
<organism evidence="2 3">
    <name type="scientific">Actinomyces urogenitalis</name>
    <dbReference type="NCBI Taxonomy" id="103621"/>
    <lineage>
        <taxon>Bacteria</taxon>
        <taxon>Bacillati</taxon>
        <taxon>Actinomycetota</taxon>
        <taxon>Actinomycetes</taxon>
        <taxon>Actinomycetales</taxon>
        <taxon>Actinomycetaceae</taxon>
        <taxon>Actinomyces</taxon>
    </lineage>
</organism>
<comment type="caution">
    <text evidence="2">The sequence shown here is derived from an EMBL/GenBank/DDBJ whole genome shotgun (WGS) entry which is preliminary data.</text>
</comment>
<name>A0A2I1KU41_9ACTO</name>
<dbReference type="Pfam" id="PF13276">
    <property type="entry name" value="HTH_21"/>
    <property type="match status" value="1"/>
</dbReference>
<evidence type="ECO:0000259" key="1">
    <source>
        <dbReference type="Pfam" id="PF13276"/>
    </source>
</evidence>
<evidence type="ECO:0000313" key="2">
    <source>
        <dbReference type="EMBL" id="PKY99134.1"/>
    </source>
</evidence>
<evidence type="ECO:0000313" key="3">
    <source>
        <dbReference type="Proteomes" id="UP000234778"/>
    </source>
</evidence>
<dbReference type="AlphaFoldDB" id="A0A2I1KU41"/>
<dbReference type="RefSeq" id="WP_101637929.1">
    <property type="nucleotide sequence ID" value="NZ_PKHA01000002.1"/>
</dbReference>
<dbReference type="GeneID" id="99613917"/>
<protein>
    <recommendedName>
        <fullName evidence="1">HTH-like domain-containing protein</fullName>
    </recommendedName>
</protein>
<accession>A0A2I1KU41</accession>
<reference evidence="2 3" key="1">
    <citation type="submission" date="2017-12" db="EMBL/GenBank/DDBJ databases">
        <title>Phylogenetic diversity of female urinary microbiome.</title>
        <authorList>
            <person name="Thomas-White K."/>
            <person name="Wolfe A.J."/>
        </authorList>
    </citation>
    <scope>NUCLEOTIDE SEQUENCE [LARGE SCALE GENOMIC DNA]</scope>
    <source>
        <strain evidence="2 3">UMB0319</strain>
    </source>
</reference>